<dbReference type="KEGG" id="mgot:MgSA37_04061"/>
<reference evidence="1 2" key="1">
    <citation type="submission" date="2015-12" db="EMBL/GenBank/DDBJ databases">
        <title>Genome sequence of Mucilaginibacter gotjawali.</title>
        <authorList>
            <person name="Lee J.S."/>
            <person name="Lee K.C."/>
            <person name="Kim K.K."/>
            <person name="Lee B.W."/>
        </authorList>
    </citation>
    <scope>NUCLEOTIDE SEQUENCE [LARGE SCALE GENOMIC DNA]</scope>
    <source>
        <strain evidence="1 2">SA3-7</strain>
    </source>
</reference>
<sequence length="45" mass="5407">MKKHLLRLIALLIFASAISSCTVEYRQRHMHHDNGRRDNDRHDHN</sequence>
<organism evidence="1 2">
    <name type="scientific">Mucilaginibacter gotjawali</name>
    <dbReference type="NCBI Taxonomy" id="1550579"/>
    <lineage>
        <taxon>Bacteria</taxon>
        <taxon>Pseudomonadati</taxon>
        <taxon>Bacteroidota</taxon>
        <taxon>Sphingobacteriia</taxon>
        <taxon>Sphingobacteriales</taxon>
        <taxon>Sphingobacteriaceae</taxon>
        <taxon>Mucilaginibacter</taxon>
    </lineage>
</organism>
<accession>A0A0X8X9J4</accession>
<evidence type="ECO:0000313" key="2">
    <source>
        <dbReference type="Proteomes" id="UP000218263"/>
    </source>
</evidence>
<proteinExistence type="predicted"/>
<dbReference type="PROSITE" id="PS51257">
    <property type="entry name" value="PROKAR_LIPOPROTEIN"/>
    <property type="match status" value="1"/>
</dbReference>
<keyword evidence="2" id="KW-1185">Reference proteome</keyword>
<name>A0A0X8X9J4_9SPHI</name>
<dbReference type="AlphaFoldDB" id="A0A0X8X9J4"/>
<protein>
    <submittedName>
        <fullName evidence="1">Uncharacterized protein</fullName>
    </submittedName>
</protein>
<gene>
    <name evidence="1" type="ORF">MgSA37_04061</name>
</gene>
<dbReference type="EMBL" id="AP017313">
    <property type="protein sequence ID" value="BAU55869.1"/>
    <property type="molecule type" value="Genomic_DNA"/>
</dbReference>
<dbReference type="RefSeq" id="WP_157750649.1">
    <property type="nucleotide sequence ID" value="NZ_AP017313.1"/>
</dbReference>
<evidence type="ECO:0000313" key="1">
    <source>
        <dbReference type="EMBL" id="BAU55869.1"/>
    </source>
</evidence>
<dbReference type="Proteomes" id="UP000218263">
    <property type="component" value="Chromosome"/>
</dbReference>